<evidence type="ECO:0000313" key="9">
    <source>
        <dbReference type="EMBL" id="MBC5729511.1"/>
    </source>
</evidence>
<keyword evidence="6 7" id="KW-0472">Membrane</keyword>
<keyword evidence="3" id="KW-1003">Cell membrane</keyword>
<comment type="subcellular location">
    <subcellularLocation>
        <location evidence="1 7">Cell membrane</location>
        <topology evidence="1 7">Multi-pass membrane protein</topology>
    </subcellularLocation>
</comment>
<keyword evidence="5 7" id="KW-1133">Transmembrane helix</keyword>
<comment type="caution">
    <text evidence="9">The sequence shown here is derived from an EMBL/GenBank/DDBJ whole genome shotgun (WGS) entry which is preliminary data.</text>
</comment>
<feature type="domain" description="ABC transmembrane type-1" evidence="8">
    <location>
        <begin position="80"/>
        <end position="271"/>
    </location>
</feature>
<dbReference type="PANTHER" id="PTHR43386:SF1">
    <property type="entry name" value="D,D-DIPEPTIDE TRANSPORT SYSTEM PERMEASE PROTEIN DDPC-RELATED"/>
    <property type="match status" value="1"/>
</dbReference>
<dbReference type="Gene3D" id="1.10.3720.10">
    <property type="entry name" value="MetI-like"/>
    <property type="match status" value="1"/>
</dbReference>
<dbReference type="InterPro" id="IPR025966">
    <property type="entry name" value="OppC_N"/>
</dbReference>
<evidence type="ECO:0000256" key="7">
    <source>
        <dbReference type="RuleBase" id="RU363032"/>
    </source>
</evidence>
<organism evidence="9 10">
    <name type="scientific">Pseudoflavonifractor hominis</name>
    <dbReference type="NCBI Taxonomy" id="2763059"/>
    <lineage>
        <taxon>Bacteria</taxon>
        <taxon>Bacillati</taxon>
        <taxon>Bacillota</taxon>
        <taxon>Clostridia</taxon>
        <taxon>Eubacteriales</taxon>
        <taxon>Oscillospiraceae</taxon>
        <taxon>Pseudoflavonifractor</taxon>
    </lineage>
</organism>
<protein>
    <submittedName>
        <fullName evidence="9">ABC transporter permease</fullName>
    </submittedName>
</protein>
<dbReference type="Pfam" id="PF12911">
    <property type="entry name" value="OppC_N"/>
    <property type="match status" value="1"/>
</dbReference>
<dbReference type="PANTHER" id="PTHR43386">
    <property type="entry name" value="OLIGOPEPTIDE TRANSPORT SYSTEM PERMEASE PROTEIN APPC"/>
    <property type="match status" value="1"/>
</dbReference>
<dbReference type="Proteomes" id="UP000660021">
    <property type="component" value="Unassembled WGS sequence"/>
</dbReference>
<reference evidence="9 10" key="1">
    <citation type="submission" date="2020-08" db="EMBL/GenBank/DDBJ databases">
        <title>Genome public.</title>
        <authorList>
            <person name="Liu C."/>
            <person name="Sun Q."/>
        </authorList>
    </citation>
    <scope>NUCLEOTIDE SEQUENCE [LARGE SCALE GENOMIC DNA]</scope>
    <source>
        <strain evidence="9 10">New-38</strain>
    </source>
</reference>
<evidence type="ECO:0000256" key="5">
    <source>
        <dbReference type="ARBA" id="ARBA00022989"/>
    </source>
</evidence>
<keyword evidence="2 7" id="KW-0813">Transport</keyword>
<feature type="transmembrane region" description="Helical" evidence="7">
    <location>
        <begin position="20"/>
        <end position="40"/>
    </location>
</feature>
<dbReference type="InterPro" id="IPR000515">
    <property type="entry name" value="MetI-like"/>
</dbReference>
<evidence type="ECO:0000256" key="6">
    <source>
        <dbReference type="ARBA" id="ARBA00023136"/>
    </source>
</evidence>
<feature type="transmembrane region" description="Helical" evidence="7">
    <location>
        <begin position="128"/>
        <end position="155"/>
    </location>
</feature>
<keyword evidence="4 7" id="KW-0812">Transmembrane</keyword>
<gene>
    <name evidence="9" type="ORF">H8S34_01500</name>
</gene>
<accession>A0ABR7HPY1</accession>
<proteinExistence type="inferred from homology"/>
<sequence>MRRGGMAGVWSRFCQDRRAVAGLCILVAEILCVLLLPPLMGLEPNVTDRSAGFWAAPSAAHWLGTDDVGRDLFARLVCGGRISLLVGFAAAGISVAVGVPLGLLAGYRRGTWEFWIMRCADVVQSFPSIVLVLCLVAMVGASVWNIILVIGLLGWTSIARLVYGNTLSIREKEYILAVRALGGSTATILRRNVLPNAVAPVWAALALRVGRAILSESSLSFLGVGIRTPQASWGNMIQYATNPVVFAGKPWVWIPPSICIVVTVFCLQFIGDGLRDAMDPKWVRTAGVAESRGVCHETPEELTQVEHCAVETEEPDGRVCAFGRKRMKTHHLT</sequence>
<dbReference type="SUPFAM" id="SSF161098">
    <property type="entry name" value="MetI-like"/>
    <property type="match status" value="1"/>
</dbReference>
<evidence type="ECO:0000313" key="10">
    <source>
        <dbReference type="Proteomes" id="UP000660021"/>
    </source>
</evidence>
<dbReference type="Pfam" id="PF00528">
    <property type="entry name" value="BPD_transp_1"/>
    <property type="match status" value="1"/>
</dbReference>
<name>A0ABR7HPY1_9FIRM</name>
<dbReference type="InterPro" id="IPR050366">
    <property type="entry name" value="BP-dependent_transpt_permease"/>
</dbReference>
<evidence type="ECO:0000256" key="3">
    <source>
        <dbReference type="ARBA" id="ARBA00022475"/>
    </source>
</evidence>
<dbReference type="CDD" id="cd06261">
    <property type="entry name" value="TM_PBP2"/>
    <property type="match status" value="1"/>
</dbReference>
<dbReference type="RefSeq" id="WP_186962850.1">
    <property type="nucleotide sequence ID" value="NZ_JACOPR010000001.1"/>
</dbReference>
<keyword evidence="10" id="KW-1185">Reference proteome</keyword>
<dbReference type="InterPro" id="IPR035906">
    <property type="entry name" value="MetI-like_sf"/>
</dbReference>
<evidence type="ECO:0000256" key="4">
    <source>
        <dbReference type="ARBA" id="ARBA00022692"/>
    </source>
</evidence>
<evidence type="ECO:0000256" key="2">
    <source>
        <dbReference type="ARBA" id="ARBA00022448"/>
    </source>
</evidence>
<dbReference type="PROSITE" id="PS50928">
    <property type="entry name" value="ABC_TM1"/>
    <property type="match status" value="1"/>
</dbReference>
<feature type="transmembrane region" description="Helical" evidence="7">
    <location>
        <begin position="82"/>
        <end position="107"/>
    </location>
</feature>
<comment type="similarity">
    <text evidence="7">Belongs to the binding-protein-dependent transport system permease family.</text>
</comment>
<feature type="transmembrane region" description="Helical" evidence="7">
    <location>
        <begin position="251"/>
        <end position="271"/>
    </location>
</feature>
<dbReference type="EMBL" id="JACOPR010000001">
    <property type="protein sequence ID" value="MBC5729511.1"/>
    <property type="molecule type" value="Genomic_DNA"/>
</dbReference>
<evidence type="ECO:0000256" key="1">
    <source>
        <dbReference type="ARBA" id="ARBA00004651"/>
    </source>
</evidence>
<evidence type="ECO:0000259" key="8">
    <source>
        <dbReference type="PROSITE" id="PS50928"/>
    </source>
</evidence>